<dbReference type="RefSeq" id="WP_344245167.1">
    <property type="nucleotide sequence ID" value="NZ_BAAAHH010000036.1"/>
</dbReference>
<proteinExistence type="predicted"/>
<dbReference type="Proteomes" id="UP001500665">
    <property type="component" value="Unassembled WGS sequence"/>
</dbReference>
<organism evidence="1 2">
    <name type="scientific">Actinocorallia libanotica</name>
    <dbReference type="NCBI Taxonomy" id="46162"/>
    <lineage>
        <taxon>Bacteria</taxon>
        <taxon>Bacillati</taxon>
        <taxon>Actinomycetota</taxon>
        <taxon>Actinomycetes</taxon>
        <taxon>Streptosporangiales</taxon>
        <taxon>Thermomonosporaceae</taxon>
        <taxon>Actinocorallia</taxon>
    </lineage>
</organism>
<comment type="caution">
    <text evidence="1">The sequence shown here is derived from an EMBL/GenBank/DDBJ whole genome shotgun (WGS) entry which is preliminary data.</text>
</comment>
<evidence type="ECO:0000313" key="2">
    <source>
        <dbReference type="Proteomes" id="UP001500665"/>
    </source>
</evidence>
<accession>A0ABP4CCC1</accession>
<reference evidence="2" key="1">
    <citation type="journal article" date="2019" name="Int. J. Syst. Evol. Microbiol.">
        <title>The Global Catalogue of Microorganisms (GCM) 10K type strain sequencing project: providing services to taxonomists for standard genome sequencing and annotation.</title>
        <authorList>
            <consortium name="The Broad Institute Genomics Platform"/>
            <consortium name="The Broad Institute Genome Sequencing Center for Infectious Disease"/>
            <person name="Wu L."/>
            <person name="Ma J."/>
        </authorList>
    </citation>
    <scope>NUCLEOTIDE SEQUENCE [LARGE SCALE GENOMIC DNA]</scope>
    <source>
        <strain evidence="2">JCM 10696</strain>
    </source>
</reference>
<dbReference type="EMBL" id="BAAAHH010000036">
    <property type="protein sequence ID" value="GAA0964936.1"/>
    <property type="molecule type" value="Genomic_DNA"/>
</dbReference>
<sequence length="135" mass="14240">MIKETLGAAVLGTTLCGVPATATAQTPGAFPSTAAAQENLSVAIRVRTDVVGNLSRIRVTLEDEDDNKVTGKNVCLRRRNAAGSFPILTCGLTGSDGRVRFDVNPNRVYQVRVPAGGGFNAFTSRAFDADENLDI</sequence>
<name>A0ABP4CCC1_9ACTN</name>
<evidence type="ECO:0008006" key="3">
    <source>
        <dbReference type="Google" id="ProtNLM"/>
    </source>
</evidence>
<keyword evidence="2" id="KW-1185">Reference proteome</keyword>
<protein>
    <recommendedName>
        <fullName evidence="3">Prealbumin-like fold domain-containing protein</fullName>
    </recommendedName>
</protein>
<evidence type="ECO:0000313" key="1">
    <source>
        <dbReference type="EMBL" id="GAA0964936.1"/>
    </source>
</evidence>
<gene>
    <name evidence="1" type="ORF">GCM10009550_63970</name>
</gene>